<organism evidence="1 2">
    <name type="scientific">Bowmanella denitrificans</name>
    <dbReference type="NCBI Taxonomy" id="366582"/>
    <lineage>
        <taxon>Bacteria</taxon>
        <taxon>Pseudomonadati</taxon>
        <taxon>Pseudomonadota</taxon>
        <taxon>Gammaproteobacteria</taxon>
        <taxon>Alteromonadales</taxon>
        <taxon>Alteromonadaceae</taxon>
        <taxon>Bowmanella</taxon>
    </lineage>
</organism>
<evidence type="ECO:0000313" key="2">
    <source>
        <dbReference type="Proteomes" id="UP001501757"/>
    </source>
</evidence>
<gene>
    <name evidence="1" type="ORF">GCM10009092_29380</name>
</gene>
<comment type="caution">
    <text evidence="1">The sequence shown here is derived from an EMBL/GenBank/DDBJ whole genome shotgun (WGS) entry which is preliminary data.</text>
</comment>
<accession>A0ABP3H6Y8</accession>
<keyword evidence="2" id="KW-1185">Reference proteome</keyword>
<dbReference type="EMBL" id="BAAAEI010000016">
    <property type="protein sequence ID" value="GAA0363118.1"/>
    <property type="molecule type" value="Genomic_DNA"/>
</dbReference>
<evidence type="ECO:0000313" key="1">
    <source>
        <dbReference type="EMBL" id="GAA0363118.1"/>
    </source>
</evidence>
<proteinExistence type="predicted"/>
<name>A0ABP3H6Y8_9ALTE</name>
<protein>
    <submittedName>
        <fullName evidence="1">Uncharacterized protein</fullName>
    </submittedName>
</protein>
<reference evidence="2" key="1">
    <citation type="journal article" date="2019" name="Int. J. Syst. Evol. Microbiol.">
        <title>The Global Catalogue of Microorganisms (GCM) 10K type strain sequencing project: providing services to taxonomists for standard genome sequencing and annotation.</title>
        <authorList>
            <consortium name="The Broad Institute Genomics Platform"/>
            <consortium name="The Broad Institute Genome Sequencing Center for Infectious Disease"/>
            <person name="Wu L."/>
            <person name="Ma J."/>
        </authorList>
    </citation>
    <scope>NUCLEOTIDE SEQUENCE [LARGE SCALE GENOMIC DNA]</scope>
    <source>
        <strain evidence="2">JCM 13378</strain>
    </source>
</reference>
<dbReference type="Proteomes" id="UP001501757">
    <property type="component" value="Unassembled WGS sequence"/>
</dbReference>
<sequence length="90" mass="10191">MQVSFTYNFFAFIRTPGMGFPGACPYYESMQYTLSFLPPPTAFRLFIFAFGFPRSIEHGTCPADGKHKQILNFGVQPWKLSLLSGEVPED</sequence>